<dbReference type="InterPro" id="IPR006766">
    <property type="entry name" value="EXORDIUM-like"/>
</dbReference>
<dbReference type="Proteomes" id="UP001604277">
    <property type="component" value="Unassembled WGS sequence"/>
</dbReference>
<evidence type="ECO:0000256" key="5">
    <source>
        <dbReference type="ARBA" id="ARBA00023591"/>
    </source>
</evidence>
<proteinExistence type="inferred from homology"/>
<evidence type="ECO:0000256" key="4">
    <source>
        <dbReference type="ARBA" id="ARBA00022729"/>
    </source>
</evidence>
<evidence type="ECO:0000256" key="1">
    <source>
        <dbReference type="ARBA" id="ARBA00004271"/>
    </source>
</evidence>
<comment type="similarity">
    <text evidence="5">Belongs to the EXORDIUM family.</text>
</comment>
<comment type="caution">
    <text evidence="6">The sequence shown here is derived from an EMBL/GenBank/DDBJ whole genome shotgun (WGS) entry which is preliminary data.</text>
</comment>
<sequence>MPKGNKLQMSLACFCQTNNSVGPYSRSILSIYLCILINELVAALNSTAKNPYGNVFHGGPAQAPEALSACAKVFGSGQYRSFLSFTGRARGLWGDLVSCIAS</sequence>
<keyword evidence="7" id="KW-1185">Reference proteome</keyword>
<accession>A0ABD1W7E4</accession>
<dbReference type="AlphaFoldDB" id="A0ABD1W7E4"/>
<keyword evidence="3" id="KW-0964">Secreted</keyword>
<dbReference type="GO" id="GO:0048046">
    <property type="term" value="C:apoplast"/>
    <property type="evidence" value="ECO:0007669"/>
    <property type="project" value="UniProtKB-SubCell"/>
</dbReference>
<evidence type="ECO:0000313" key="6">
    <source>
        <dbReference type="EMBL" id="KAL2545569.1"/>
    </source>
</evidence>
<keyword evidence="2" id="KW-0052">Apoplast</keyword>
<protein>
    <submittedName>
        <fullName evidence="6">Uncharacterized protein</fullName>
    </submittedName>
</protein>
<evidence type="ECO:0000313" key="7">
    <source>
        <dbReference type="Proteomes" id="UP001604277"/>
    </source>
</evidence>
<gene>
    <name evidence="6" type="ORF">Fot_14802</name>
</gene>
<keyword evidence="4" id="KW-0732">Signal</keyword>
<name>A0ABD1W7E4_9LAMI</name>
<evidence type="ECO:0000256" key="2">
    <source>
        <dbReference type="ARBA" id="ARBA00022523"/>
    </source>
</evidence>
<reference evidence="7" key="1">
    <citation type="submission" date="2024-07" db="EMBL/GenBank/DDBJ databases">
        <title>Two chromosome-level genome assemblies of Korean endemic species Abeliophyllum distichum and Forsythia ovata (Oleaceae).</title>
        <authorList>
            <person name="Jang H."/>
        </authorList>
    </citation>
    <scope>NUCLEOTIDE SEQUENCE [LARGE SCALE GENOMIC DNA]</scope>
</reference>
<comment type="subcellular location">
    <subcellularLocation>
        <location evidence="1">Secreted</location>
        <location evidence="1">Extracellular space</location>
        <location evidence="1">Apoplast</location>
    </subcellularLocation>
</comment>
<dbReference type="EMBL" id="JBFOLJ010000004">
    <property type="protein sequence ID" value="KAL2545569.1"/>
    <property type="molecule type" value="Genomic_DNA"/>
</dbReference>
<organism evidence="6 7">
    <name type="scientific">Forsythia ovata</name>
    <dbReference type="NCBI Taxonomy" id="205694"/>
    <lineage>
        <taxon>Eukaryota</taxon>
        <taxon>Viridiplantae</taxon>
        <taxon>Streptophyta</taxon>
        <taxon>Embryophyta</taxon>
        <taxon>Tracheophyta</taxon>
        <taxon>Spermatophyta</taxon>
        <taxon>Magnoliopsida</taxon>
        <taxon>eudicotyledons</taxon>
        <taxon>Gunneridae</taxon>
        <taxon>Pentapetalae</taxon>
        <taxon>asterids</taxon>
        <taxon>lamiids</taxon>
        <taxon>Lamiales</taxon>
        <taxon>Oleaceae</taxon>
        <taxon>Forsythieae</taxon>
        <taxon>Forsythia</taxon>
    </lineage>
</organism>
<dbReference type="Pfam" id="PF04674">
    <property type="entry name" value="Phi_1"/>
    <property type="match status" value="1"/>
</dbReference>
<evidence type="ECO:0000256" key="3">
    <source>
        <dbReference type="ARBA" id="ARBA00022525"/>
    </source>
</evidence>